<gene>
    <name evidence="1" type="ORF">AZO1586I_2457</name>
</gene>
<organism evidence="1 2">
    <name type="scientific">Bathymodiolus thermophilus thioautotrophic gill symbiont</name>
    <dbReference type="NCBI Taxonomy" id="2360"/>
    <lineage>
        <taxon>Bacteria</taxon>
        <taxon>Pseudomonadati</taxon>
        <taxon>Pseudomonadota</taxon>
        <taxon>Gammaproteobacteria</taxon>
        <taxon>sulfur-oxidizing symbionts</taxon>
    </lineage>
</organism>
<proteinExistence type="predicted"/>
<evidence type="ECO:0000313" key="2">
    <source>
        <dbReference type="Proteomes" id="UP000626656"/>
    </source>
</evidence>
<accession>A0ABM8MBM9</accession>
<dbReference type="EMBL" id="CAHJWF010000549">
    <property type="protein sequence ID" value="CAB5508182.1"/>
    <property type="molecule type" value="Genomic_DNA"/>
</dbReference>
<sequence>MNSVTKYFFTREKSKSVIVSHLKALAIHGISGLTHGFTKPRLNKQH</sequence>
<dbReference type="Proteomes" id="UP000626656">
    <property type="component" value="Unassembled WGS sequence"/>
</dbReference>
<comment type="caution">
    <text evidence="1">The sequence shown here is derived from an EMBL/GenBank/DDBJ whole genome shotgun (WGS) entry which is preliminary data.</text>
</comment>
<evidence type="ECO:0000313" key="1">
    <source>
        <dbReference type="EMBL" id="CAB5508182.1"/>
    </source>
</evidence>
<keyword evidence="2" id="KW-1185">Reference proteome</keyword>
<reference evidence="1 2" key="1">
    <citation type="submission" date="2020-05" db="EMBL/GenBank/DDBJ databases">
        <authorList>
            <person name="Petersen J."/>
            <person name="Sayavedra L."/>
        </authorList>
    </citation>
    <scope>NUCLEOTIDE SEQUENCE [LARGE SCALE GENOMIC DNA]</scope>
    <source>
        <strain evidence="1">B azoricus SOX ET2 1586I</strain>
    </source>
</reference>
<name>A0ABM8MBM9_9GAMM</name>
<protein>
    <submittedName>
        <fullName evidence="1">Uncharacterized protein</fullName>
    </submittedName>
</protein>